<accession>A0A7T6AQE6</accession>
<keyword evidence="4" id="KW-1185">Reference proteome</keyword>
<dbReference type="Proteomes" id="UP000596092">
    <property type="component" value="Chromosome"/>
</dbReference>
<keyword evidence="2" id="KW-0812">Transmembrane</keyword>
<feature type="transmembrane region" description="Helical" evidence="2">
    <location>
        <begin position="152"/>
        <end position="176"/>
    </location>
</feature>
<reference evidence="3 4" key="1">
    <citation type="submission" date="2020-05" db="EMBL/GenBank/DDBJ databases">
        <title>Complete genome of Desulfobulbus oligotrophicus.</title>
        <authorList>
            <person name="Podar M."/>
        </authorList>
    </citation>
    <scope>NUCLEOTIDE SEQUENCE [LARGE SCALE GENOMIC DNA]</scope>
    <source>
        <strain evidence="3 4">Prop6</strain>
    </source>
</reference>
<dbReference type="AlphaFoldDB" id="A0A7T6AQE6"/>
<dbReference type="EMBL" id="CP054140">
    <property type="protein sequence ID" value="QQG65482.1"/>
    <property type="molecule type" value="Genomic_DNA"/>
</dbReference>
<keyword evidence="2" id="KW-1133">Transmembrane helix</keyword>
<feature type="compositionally biased region" description="Polar residues" evidence="1">
    <location>
        <begin position="233"/>
        <end position="242"/>
    </location>
</feature>
<dbReference type="KEGG" id="dog:HP555_06180"/>
<organism evidence="3 4">
    <name type="scientific">Desulfobulbus oligotrophicus</name>
    <dbReference type="NCBI Taxonomy" id="1909699"/>
    <lineage>
        <taxon>Bacteria</taxon>
        <taxon>Pseudomonadati</taxon>
        <taxon>Thermodesulfobacteriota</taxon>
        <taxon>Desulfobulbia</taxon>
        <taxon>Desulfobulbales</taxon>
        <taxon>Desulfobulbaceae</taxon>
        <taxon>Desulfobulbus</taxon>
    </lineage>
</organism>
<gene>
    <name evidence="3" type="ORF">HP555_06180</name>
</gene>
<dbReference type="RefSeq" id="WP_199264304.1">
    <property type="nucleotide sequence ID" value="NZ_CP054140.1"/>
</dbReference>
<evidence type="ECO:0000256" key="2">
    <source>
        <dbReference type="SAM" id="Phobius"/>
    </source>
</evidence>
<keyword evidence="2" id="KW-0472">Membrane</keyword>
<evidence type="ECO:0000313" key="4">
    <source>
        <dbReference type="Proteomes" id="UP000596092"/>
    </source>
</evidence>
<protein>
    <submittedName>
        <fullName evidence="3">Uncharacterized protein</fullName>
    </submittedName>
</protein>
<evidence type="ECO:0000256" key="1">
    <source>
        <dbReference type="SAM" id="MobiDB-lite"/>
    </source>
</evidence>
<sequence length="272" mass="29714">MMATINQNRQLQDPIVSIRARIAEKRIFEARFLFRQFGDVIAPQQKQKLADELAAVLTEAEQLLQRARAHVAGGERAQAEQLYQEIEKVVIDMPGVADEARALAGAAVLTLKMRASAPLVPDPEQQFSIDPEPRISNQNHIRFRKPQSKTRAARWLVVCLVAGAGLLTASLLVLWYKNVTDADFSIPFLSRPSEKIQIRPIITADHPAMEQAAPDTVVSGTNGRDDSEMQAAVTLSPSSADTPVSAPAGKVRVHPLSTLEVGTLQVEQSTGQ</sequence>
<name>A0A7T6AQE6_9BACT</name>
<proteinExistence type="predicted"/>
<feature type="region of interest" description="Disordered" evidence="1">
    <location>
        <begin position="231"/>
        <end position="251"/>
    </location>
</feature>
<evidence type="ECO:0000313" key="3">
    <source>
        <dbReference type="EMBL" id="QQG65482.1"/>
    </source>
</evidence>